<sequence length="210" mass="23492">MTPDLANVRDRLVPLPRLHQVATLLNMPPLDETATHDDPPIKQQAALYASIADWSWLSAQAAEQFGEPDDASGTTCRFAYLVEYTDQHARGWCGAPGECTDGIIMAERAETVAQTVLTSYIAHLAEHRDDYQLWLVDSLSLRASVWHVGIAEAHRRHRRPSWPSSAYTFQETSVPPHAVEIRTPIQIRRFMDEHVAGQDEAATGRITDVL</sequence>
<gene>
    <name evidence="1" type="ORF">GCM10009850_022560</name>
</gene>
<comment type="caution">
    <text evidence="1">The sequence shown here is derived from an EMBL/GenBank/DDBJ whole genome shotgun (WGS) entry which is preliminary data.</text>
</comment>
<evidence type="ECO:0000313" key="1">
    <source>
        <dbReference type="EMBL" id="GAA2206798.1"/>
    </source>
</evidence>
<protein>
    <submittedName>
        <fullName evidence="1">Uncharacterized protein</fullName>
    </submittedName>
</protein>
<dbReference type="RefSeq" id="WP_344473340.1">
    <property type="nucleotide sequence ID" value="NZ_BAAAQX010000004.1"/>
</dbReference>
<organism evidence="1 2">
    <name type="scientific">Nonomuraea monospora</name>
    <dbReference type="NCBI Taxonomy" id="568818"/>
    <lineage>
        <taxon>Bacteria</taxon>
        <taxon>Bacillati</taxon>
        <taxon>Actinomycetota</taxon>
        <taxon>Actinomycetes</taxon>
        <taxon>Streptosporangiales</taxon>
        <taxon>Streptosporangiaceae</taxon>
        <taxon>Nonomuraea</taxon>
    </lineage>
</organism>
<reference evidence="1 2" key="1">
    <citation type="journal article" date="2019" name="Int. J. Syst. Evol. Microbiol.">
        <title>The Global Catalogue of Microorganisms (GCM) 10K type strain sequencing project: providing services to taxonomists for standard genome sequencing and annotation.</title>
        <authorList>
            <consortium name="The Broad Institute Genomics Platform"/>
            <consortium name="The Broad Institute Genome Sequencing Center for Infectious Disease"/>
            <person name="Wu L."/>
            <person name="Ma J."/>
        </authorList>
    </citation>
    <scope>NUCLEOTIDE SEQUENCE [LARGE SCALE GENOMIC DNA]</scope>
    <source>
        <strain evidence="1 2">JCM 16114</strain>
    </source>
</reference>
<dbReference type="EMBL" id="BAAAQX010000004">
    <property type="protein sequence ID" value="GAA2206798.1"/>
    <property type="molecule type" value="Genomic_DNA"/>
</dbReference>
<evidence type="ECO:0000313" key="2">
    <source>
        <dbReference type="Proteomes" id="UP001499843"/>
    </source>
</evidence>
<proteinExistence type="predicted"/>
<dbReference type="Proteomes" id="UP001499843">
    <property type="component" value="Unassembled WGS sequence"/>
</dbReference>
<keyword evidence="2" id="KW-1185">Reference proteome</keyword>
<accession>A0ABN3CBQ4</accession>
<name>A0ABN3CBQ4_9ACTN</name>